<gene>
    <name evidence="1" type="ORF">EYF80_017267</name>
</gene>
<sequence length="178" mass="19537">MTRLDQVICEAIHTIDALLADGAGLRLRCISIELLSAICLDKTGMAIVCLGYQLVPEAPQLNQSLLQDRLSLAIHLALSLASSMDVIDARLFERVLKVGEVVSDTPLLTIHLGNSSVFLGQGHSLRLKGLHLLLSDLHLVLQHLHNHRTKMSDSVHLTFGPFHYRHSATDAAKQIQDS</sequence>
<evidence type="ECO:0000313" key="1">
    <source>
        <dbReference type="EMBL" id="TNN72491.1"/>
    </source>
</evidence>
<keyword evidence="2" id="KW-1185">Reference proteome</keyword>
<dbReference type="EMBL" id="SRLO01000136">
    <property type="protein sequence ID" value="TNN72491.1"/>
    <property type="molecule type" value="Genomic_DNA"/>
</dbReference>
<comment type="caution">
    <text evidence="1">The sequence shown here is derived from an EMBL/GenBank/DDBJ whole genome shotgun (WGS) entry which is preliminary data.</text>
</comment>
<protein>
    <submittedName>
        <fullName evidence="1">Uncharacterized protein</fullName>
    </submittedName>
</protein>
<reference evidence="1 2" key="1">
    <citation type="submission" date="2019-03" db="EMBL/GenBank/DDBJ databases">
        <title>First draft genome of Liparis tanakae, snailfish: a comprehensive survey of snailfish specific genes.</title>
        <authorList>
            <person name="Kim W."/>
            <person name="Song I."/>
            <person name="Jeong J.-H."/>
            <person name="Kim D."/>
            <person name="Kim S."/>
            <person name="Ryu S."/>
            <person name="Song J.Y."/>
            <person name="Lee S.K."/>
        </authorList>
    </citation>
    <scope>NUCLEOTIDE SEQUENCE [LARGE SCALE GENOMIC DNA]</scope>
    <source>
        <tissue evidence="1">Muscle</tissue>
    </source>
</reference>
<dbReference type="Proteomes" id="UP000314294">
    <property type="component" value="Unassembled WGS sequence"/>
</dbReference>
<name>A0A4Z2I3Z8_9TELE</name>
<accession>A0A4Z2I3Z8</accession>
<dbReference type="AlphaFoldDB" id="A0A4Z2I3Z8"/>
<organism evidence="1 2">
    <name type="scientific">Liparis tanakae</name>
    <name type="common">Tanaka's snailfish</name>
    <dbReference type="NCBI Taxonomy" id="230148"/>
    <lineage>
        <taxon>Eukaryota</taxon>
        <taxon>Metazoa</taxon>
        <taxon>Chordata</taxon>
        <taxon>Craniata</taxon>
        <taxon>Vertebrata</taxon>
        <taxon>Euteleostomi</taxon>
        <taxon>Actinopterygii</taxon>
        <taxon>Neopterygii</taxon>
        <taxon>Teleostei</taxon>
        <taxon>Neoteleostei</taxon>
        <taxon>Acanthomorphata</taxon>
        <taxon>Eupercaria</taxon>
        <taxon>Perciformes</taxon>
        <taxon>Cottioidei</taxon>
        <taxon>Cottales</taxon>
        <taxon>Liparidae</taxon>
        <taxon>Liparis</taxon>
    </lineage>
</organism>
<evidence type="ECO:0000313" key="2">
    <source>
        <dbReference type="Proteomes" id="UP000314294"/>
    </source>
</evidence>
<proteinExistence type="predicted"/>
<dbReference type="OrthoDB" id="10678467at2759"/>